<evidence type="ECO:0000313" key="2">
    <source>
        <dbReference type="EMBL" id="GAV66108.1"/>
    </source>
</evidence>
<reference evidence="3" key="1">
    <citation type="submission" date="2016-04" db="EMBL/GenBank/DDBJ databases">
        <title>Cephalotus genome sequencing.</title>
        <authorList>
            <person name="Fukushima K."/>
            <person name="Hasebe M."/>
            <person name="Fang X."/>
        </authorList>
    </citation>
    <scope>NUCLEOTIDE SEQUENCE [LARGE SCALE GENOMIC DNA]</scope>
    <source>
        <strain evidence="3">cv. St1</strain>
    </source>
</reference>
<dbReference type="PANTHER" id="PTHR12917:SF18">
    <property type="entry name" value="DNA DAMAGE-INDUCIBLE PROTEIN 1-LIKE"/>
    <property type="match status" value="1"/>
</dbReference>
<gene>
    <name evidence="2" type="ORF">CFOL_v3_09618</name>
</gene>
<dbReference type="Proteomes" id="UP000187406">
    <property type="component" value="Unassembled WGS sequence"/>
</dbReference>
<feature type="domain" description="Tf2-1-like SH3-like" evidence="1">
    <location>
        <begin position="162"/>
        <end position="198"/>
    </location>
</feature>
<organism evidence="2 3">
    <name type="scientific">Cephalotus follicularis</name>
    <name type="common">Albany pitcher plant</name>
    <dbReference type="NCBI Taxonomy" id="3775"/>
    <lineage>
        <taxon>Eukaryota</taxon>
        <taxon>Viridiplantae</taxon>
        <taxon>Streptophyta</taxon>
        <taxon>Embryophyta</taxon>
        <taxon>Tracheophyta</taxon>
        <taxon>Spermatophyta</taxon>
        <taxon>Magnoliopsida</taxon>
        <taxon>eudicotyledons</taxon>
        <taxon>Gunneridae</taxon>
        <taxon>Pentapetalae</taxon>
        <taxon>rosids</taxon>
        <taxon>fabids</taxon>
        <taxon>Oxalidales</taxon>
        <taxon>Cephalotaceae</taxon>
        <taxon>Cephalotus</taxon>
    </lineage>
</organism>
<dbReference type="PANTHER" id="PTHR12917">
    <property type="entry name" value="ASPARTYL PROTEASE DDI-RELATED"/>
    <property type="match status" value="1"/>
</dbReference>
<comment type="caution">
    <text evidence="2">The sequence shown here is derived from an EMBL/GenBank/DDBJ whole genome shotgun (WGS) entry which is preliminary data.</text>
</comment>
<dbReference type="Pfam" id="PF13975">
    <property type="entry name" value="gag-asp_proteas"/>
    <property type="match status" value="1"/>
</dbReference>
<evidence type="ECO:0000259" key="1">
    <source>
        <dbReference type="Pfam" id="PF24626"/>
    </source>
</evidence>
<dbReference type="Pfam" id="PF24626">
    <property type="entry name" value="SH3_Tf2-1"/>
    <property type="match status" value="1"/>
</dbReference>
<dbReference type="OrthoDB" id="1939491at2759"/>
<dbReference type="InterPro" id="IPR056924">
    <property type="entry name" value="SH3_Tf2-1"/>
</dbReference>
<dbReference type="AlphaFoldDB" id="A0A1Q3BDT2"/>
<accession>A0A1Q3BDT2</accession>
<dbReference type="EMBL" id="BDDD01000457">
    <property type="protein sequence ID" value="GAV66108.1"/>
    <property type="molecule type" value="Genomic_DNA"/>
</dbReference>
<dbReference type="Gene3D" id="2.40.70.10">
    <property type="entry name" value="Acid Proteases"/>
    <property type="match status" value="1"/>
</dbReference>
<keyword evidence="3" id="KW-1185">Reference proteome</keyword>
<evidence type="ECO:0000313" key="3">
    <source>
        <dbReference type="Proteomes" id="UP000187406"/>
    </source>
</evidence>
<name>A0A1Q3BDT2_CEPFO</name>
<dbReference type="InterPro" id="IPR021109">
    <property type="entry name" value="Peptidase_aspartic_dom_sf"/>
</dbReference>
<dbReference type="CDD" id="cd00303">
    <property type="entry name" value="retropepsin_like"/>
    <property type="match status" value="1"/>
</dbReference>
<sequence>MYVRLMIKGQQVAMMVDTGATHSFLEERIVHRLDLKVDKNTSRMKAVNSQLQAVTSMAHSVKISMGDWEWKIDLMLMPLDDFDLIPGREFFISAKIIIMPHLCGLMVTTKKNPFFVAGYNATTAGKRTTQMLSAMQVAHGLKKGRLTYLASLVEVESKTIDDGPFEVVKRVDNVAYRLQFLERLRVHLTFHVTFFKPFLEDSVNSERTQARRAPPVVQKQFDQEIEKVLEHRVLG</sequence>
<protein>
    <submittedName>
        <fullName evidence="2">Gag-asp_proteas domain-containing protein</fullName>
    </submittedName>
</protein>
<dbReference type="SUPFAM" id="SSF50630">
    <property type="entry name" value="Acid proteases"/>
    <property type="match status" value="1"/>
</dbReference>
<proteinExistence type="predicted"/>
<dbReference type="InParanoid" id="A0A1Q3BDT2"/>